<keyword evidence="1" id="KW-1133">Transmembrane helix</keyword>
<evidence type="ECO:0000256" key="1">
    <source>
        <dbReference type="SAM" id="Phobius"/>
    </source>
</evidence>
<dbReference type="STRING" id="1469948.GCA_000732725_02341"/>
<organism evidence="2 3">
    <name type="scientific">Kineothrix alysoides</name>
    <dbReference type="NCBI Taxonomy" id="1469948"/>
    <lineage>
        <taxon>Bacteria</taxon>
        <taxon>Bacillati</taxon>
        <taxon>Bacillota</taxon>
        <taxon>Clostridia</taxon>
        <taxon>Lachnospirales</taxon>
        <taxon>Lachnospiraceae</taxon>
        <taxon>Kineothrix</taxon>
    </lineage>
</organism>
<accession>A0A4R1QYQ7</accession>
<keyword evidence="1" id="KW-0472">Membrane</keyword>
<dbReference type="Pfam" id="PF16933">
    <property type="entry name" value="PelG"/>
    <property type="match status" value="1"/>
</dbReference>
<dbReference type="RefSeq" id="WP_035315685.1">
    <property type="nucleotide sequence ID" value="NZ_JPNB01000002.1"/>
</dbReference>
<feature type="transmembrane region" description="Helical" evidence="1">
    <location>
        <begin position="235"/>
        <end position="256"/>
    </location>
</feature>
<feature type="transmembrane region" description="Helical" evidence="1">
    <location>
        <begin position="104"/>
        <end position="124"/>
    </location>
</feature>
<feature type="transmembrane region" description="Helical" evidence="1">
    <location>
        <begin position="336"/>
        <end position="358"/>
    </location>
</feature>
<feature type="transmembrane region" description="Helical" evidence="1">
    <location>
        <begin position="136"/>
        <end position="156"/>
    </location>
</feature>
<evidence type="ECO:0000313" key="2">
    <source>
        <dbReference type="EMBL" id="TCL58105.1"/>
    </source>
</evidence>
<feature type="transmembrane region" description="Helical" evidence="1">
    <location>
        <begin position="168"/>
        <end position="188"/>
    </location>
</feature>
<feature type="transmembrane region" description="Helical" evidence="1">
    <location>
        <begin position="21"/>
        <end position="46"/>
    </location>
</feature>
<name>A0A4R1QYQ7_9FIRM</name>
<feature type="transmembrane region" description="Helical" evidence="1">
    <location>
        <begin position="423"/>
        <end position="443"/>
    </location>
</feature>
<keyword evidence="1" id="KW-0812">Transmembrane</keyword>
<keyword evidence="3" id="KW-1185">Reference proteome</keyword>
<reference evidence="2 3" key="1">
    <citation type="submission" date="2019-03" db="EMBL/GenBank/DDBJ databases">
        <title>Genomic Encyclopedia of Type Strains, Phase IV (KMG-IV): sequencing the most valuable type-strain genomes for metagenomic binning, comparative biology and taxonomic classification.</title>
        <authorList>
            <person name="Goeker M."/>
        </authorList>
    </citation>
    <scope>NUCLEOTIDE SEQUENCE [LARGE SCALE GENOMIC DNA]</scope>
    <source>
        <strain evidence="2 3">DSM 100556</strain>
    </source>
</reference>
<dbReference type="EMBL" id="SLUO01000007">
    <property type="protein sequence ID" value="TCL58105.1"/>
    <property type="molecule type" value="Genomic_DNA"/>
</dbReference>
<gene>
    <name evidence="2" type="ORF">EDD76_107221</name>
</gene>
<feature type="transmembrane region" description="Helical" evidence="1">
    <location>
        <begin position="66"/>
        <end position="84"/>
    </location>
</feature>
<dbReference type="OrthoDB" id="37830at2"/>
<dbReference type="AlphaFoldDB" id="A0A4R1QYQ7"/>
<dbReference type="InterPro" id="IPR031617">
    <property type="entry name" value="PelG"/>
</dbReference>
<comment type="caution">
    <text evidence="2">The sequence shown here is derived from an EMBL/GenBank/DDBJ whole genome shotgun (WGS) entry which is preliminary data.</text>
</comment>
<feature type="transmembrane region" description="Helical" evidence="1">
    <location>
        <begin position="370"/>
        <end position="393"/>
    </location>
</feature>
<feature type="transmembrane region" description="Helical" evidence="1">
    <location>
        <begin position="194"/>
        <end position="214"/>
    </location>
</feature>
<feature type="transmembrane region" description="Helical" evidence="1">
    <location>
        <begin position="276"/>
        <end position="295"/>
    </location>
</feature>
<feature type="transmembrane region" description="Helical" evidence="1">
    <location>
        <begin position="400"/>
        <end position="417"/>
    </location>
</feature>
<dbReference type="Proteomes" id="UP000295718">
    <property type="component" value="Unassembled WGS sequence"/>
</dbReference>
<proteinExistence type="predicted"/>
<protein>
    <submittedName>
        <fullName evidence="2">Putative membrane protein</fullName>
    </submittedName>
</protein>
<sequence>MAGLGIQLNKIFDKRSVTAALYGIGFSFVYTIAPMLVVIGCLFAMYKVLGFDTVGYLERETFSSSILYIFIFSLLTSAPFNSVLSKFQTDRIYEQRYEDIRPCIYVGTITNLTFSSMVAIPFYIYETIVGGVPVYYVFTTYMGFLGLSLTFSTMVYNSILKQYKKISLYFICGMGVSFVLSVIFRFGWGFSITYSMLLSLTIGFLLIASLELANVLQYFPANSRNYKAVLRYYRIYWKLIASNFLYTLGLFIHNFVFWAQPWHMVVRNTYVSNQPYDMASCLAMFTNISASVLFISRVEMHFHERYKDYTEAVIGGKLDSIQKAKKRMFRGLSSQLLSLVHIQFIVSVIIYLVAIVVLPFMGFSGMVMEIYPQLAVGYFISFLMYSELLFLYYFDDLTGAMLNGVIFAGVALIGSIFSAGLPAIWYGAGFTAAAFAAFTFSYLRLRYVEKNLDNHIFCRGTVLKQVASDMPEEDVYNIYRGKTDLKKTKAQ</sequence>
<evidence type="ECO:0000313" key="3">
    <source>
        <dbReference type="Proteomes" id="UP000295718"/>
    </source>
</evidence>